<dbReference type="NCBIfam" id="NF007739">
    <property type="entry name" value="PRK10419.1"/>
    <property type="match status" value="2"/>
</dbReference>
<comment type="similarity">
    <text evidence="2">Belongs to the ABC transporter superfamily.</text>
</comment>
<dbReference type="RefSeq" id="WP_150040991.1">
    <property type="nucleotide sequence ID" value="NZ_VWPK01000016.1"/>
</dbReference>
<proteinExistence type="inferred from homology"/>
<evidence type="ECO:0000256" key="2">
    <source>
        <dbReference type="ARBA" id="ARBA00005417"/>
    </source>
</evidence>
<dbReference type="InterPro" id="IPR027417">
    <property type="entry name" value="P-loop_NTPase"/>
</dbReference>
<evidence type="ECO:0000256" key="3">
    <source>
        <dbReference type="ARBA" id="ARBA00022448"/>
    </source>
</evidence>
<dbReference type="EMBL" id="VWPK01000016">
    <property type="protein sequence ID" value="KAA5611981.1"/>
    <property type="molecule type" value="Genomic_DNA"/>
</dbReference>
<dbReference type="CDD" id="cd03257">
    <property type="entry name" value="ABC_NikE_OppD_transporters"/>
    <property type="match status" value="2"/>
</dbReference>
<dbReference type="GO" id="GO:0016887">
    <property type="term" value="F:ATP hydrolysis activity"/>
    <property type="evidence" value="ECO:0007669"/>
    <property type="project" value="InterPro"/>
</dbReference>
<comment type="caution">
    <text evidence="7">The sequence shown here is derived from an EMBL/GenBank/DDBJ whole genome shotgun (WGS) entry which is preliminary data.</text>
</comment>
<dbReference type="InterPro" id="IPR017871">
    <property type="entry name" value="ABC_transporter-like_CS"/>
</dbReference>
<keyword evidence="8" id="KW-1185">Reference proteome</keyword>
<evidence type="ECO:0000259" key="6">
    <source>
        <dbReference type="PROSITE" id="PS50893"/>
    </source>
</evidence>
<dbReference type="OrthoDB" id="9802264at2"/>
<keyword evidence="5 7" id="KW-0067">ATP-binding</keyword>
<dbReference type="SMART" id="SM00382">
    <property type="entry name" value="AAA"/>
    <property type="match status" value="2"/>
</dbReference>
<dbReference type="NCBIfam" id="NF008453">
    <property type="entry name" value="PRK11308.1"/>
    <property type="match status" value="2"/>
</dbReference>
<protein>
    <submittedName>
        <fullName evidence="7">ABC transporter ATP-binding protein</fullName>
    </submittedName>
</protein>
<dbReference type="PROSITE" id="PS50893">
    <property type="entry name" value="ABC_TRANSPORTER_2"/>
    <property type="match status" value="2"/>
</dbReference>
<dbReference type="InterPro" id="IPR013563">
    <property type="entry name" value="Oligopep_ABC_C"/>
</dbReference>
<dbReference type="AlphaFoldDB" id="A0A5M6IUS4"/>
<dbReference type="PANTHER" id="PTHR43776:SF7">
    <property type="entry name" value="D,D-DIPEPTIDE TRANSPORT ATP-BINDING PROTEIN DDPF-RELATED"/>
    <property type="match status" value="1"/>
</dbReference>
<evidence type="ECO:0000313" key="8">
    <source>
        <dbReference type="Proteomes" id="UP000325255"/>
    </source>
</evidence>
<dbReference type="Gene3D" id="3.40.50.300">
    <property type="entry name" value="P-loop containing nucleotide triphosphate hydrolases"/>
    <property type="match status" value="2"/>
</dbReference>
<evidence type="ECO:0000256" key="1">
    <source>
        <dbReference type="ARBA" id="ARBA00004417"/>
    </source>
</evidence>
<organism evidence="7 8">
    <name type="scientific">Rhodovastum atsumiense</name>
    <dbReference type="NCBI Taxonomy" id="504468"/>
    <lineage>
        <taxon>Bacteria</taxon>
        <taxon>Pseudomonadati</taxon>
        <taxon>Pseudomonadota</taxon>
        <taxon>Alphaproteobacteria</taxon>
        <taxon>Acetobacterales</taxon>
        <taxon>Acetobacteraceae</taxon>
        <taxon>Rhodovastum</taxon>
    </lineage>
</organism>
<evidence type="ECO:0000256" key="4">
    <source>
        <dbReference type="ARBA" id="ARBA00022741"/>
    </source>
</evidence>
<keyword evidence="3" id="KW-0813">Transport</keyword>
<dbReference type="GO" id="GO:0055085">
    <property type="term" value="P:transmembrane transport"/>
    <property type="evidence" value="ECO:0007669"/>
    <property type="project" value="UniProtKB-ARBA"/>
</dbReference>
<accession>A0A5M6IUS4</accession>
<dbReference type="InterPro" id="IPR003593">
    <property type="entry name" value="AAA+_ATPase"/>
</dbReference>
<sequence>MATDPVLEIQGLHVTYAGRPPVPAVRGVDLRVRAGEVVAVVGESGSGKSSLAHAVLGLLPPGGRVTGGGIRFAGTDLLRLSERRLGRIRGAGIGLVPQDPGVALNPVQRVGAQIAEVLHLHGQADRRTAWLRAEEILAEVGLDEPALRARQYPHELSGGMRQRVLIGIALACQPRLVIADEPTSALDTTVQRRVLDLLARLTRRAGSAVLLITHDLGVAADRANRLVIMRQGGVVETGDTAALLRAPAHAYTRDLLAAAPAFAPLSPPPPPAEAPPLLEVAHLCKRFPLGRDRAIAAVQDVSFAIPRGSTFALVGGSGSGKTTTARIVTRFEPASGGEIRFDGADITALRGTALRQLRRRLQLVYQNPYTSLDPRFSIADIVAEPLAAFGLATGQDRRRRAAGLLEQVGLGTGLLDRRPGELSGGQRQRVAIARALAPQPDLLVLDEPVSALDVSVQAQILALLRDLQQRLGLTYLLISHDLAMVRQVSHFVGVMRAGHLIETGPTEAVFAAPREEATRELLAAVPGQGWRASVAGG</sequence>
<dbReference type="Pfam" id="PF00005">
    <property type="entry name" value="ABC_tran"/>
    <property type="match status" value="2"/>
</dbReference>
<evidence type="ECO:0000256" key="5">
    <source>
        <dbReference type="ARBA" id="ARBA00022840"/>
    </source>
</evidence>
<gene>
    <name evidence="7" type="ORF">F1189_12030</name>
</gene>
<dbReference type="GO" id="GO:0005886">
    <property type="term" value="C:plasma membrane"/>
    <property type="evidence" value="ECO:0007669"/>
    <property type="project" value="UniProtKB-SubCell"/>
</dbReference>
<dbReference type="InterPro" id="IPR050319">
    <property type="entry name" value="ABC_transp_ATP-bind"/>
</dbReference>
<dbReference type="SUPFAM" id="SSF52540">
    <property type="entry name" value="P-loop containing nucleoside triphosphate hydrolases"/>
    <property type="match status" value="2"/>
</dbReference>
<comment type="subcellular location">
    <subcellularLocation>
        <location evidence="1">Cell inner membrane</location>
        <topology evidence="1">Peripheral membrane protein</topology>
    </subcellularLocation>
</comment>
<keyword evidence="4" id="KW-0547">Nucleotide-binding</keyword>
<reference evidence="7 8" key="1">
    <citation type="submission" date="2019-09" db="EMBL/GenBank/DDBJ databases">
        <title>Genome sequence of Rhodovastum atsumiense, a diverse member of the Acetobacteraceae family of non-sulfur purple photosynthetic bacteria.</title>
        <authorList>
            <person name="Meyer T."/>
            <person name="Kyndt J."/>
        </authorList>
    </citation>
    <scope>NUCLEOTIDE SEQUENCE [LARGE SCALE GENOMIC DNA]</scope>
    <source>
        <strain evidence="7 8">DSM 21279</strain>
    </source>
</reference>
<dbReference type="PANTHER" id="PTHR43776">
    <property type="entry name" value="TRANSPORT ATP-BINDING PROTEIN"/>
    <property type="match status" value="1"/>
</dbReference>
<evidence type="ECO:0000313" key="7">
    <source>
        <dbReference type="EMBL" id="KAA5611981.1"/>
    </source>
</evidence>
<feature type="domain" description="ABC transporter" evidence="6">
    <location>
        <begin position="278"/>
        <end position="522"/>
    </location>
</feature>
<dbReference type="GO" id="GO:0005524">
    <property type="term" value="F:ATP binding"/>
    <property type="evidence" value="ECO:0007669"/>
    <property type="project" value="UniProtKB-KW"/>
</dbReference>
<dbReference type="InterPro" id="IPR003439">
    <property type="entry name" value="ABC_transporter-like_ATP-bd"/>
</dbReference>
<dbReference type="Pfam" id="PF08352">
    <property type="entry name" value="oligo_HPY"/>
    <property type="match status" value="1"/>
</dbReference>
<name>A0A5M6IUS4_9PROT</name>
<dbReference type="Proteomes" id="UP000325255">
    <property type="component" value="Unassembled WGS sequence"/>
</dbReference>
<feature type="domain" description="ABC transporter" evidence="6">
    <location>
        <begin position="9"/>
        <end position="256"/>
    </location>
</feature>
<dbReference type="PROSITE" id="PS00211">
    <property type="entry name" value="ABC_TRANSPORTER_1"/>
    <property type="match status" value="2"/>
</dbReference>
<dbReference type="GO" id="GO:0015833">
    <property type="term" value="P:peptide transport"/>
    <property type="evidence" value="ECO:0007669"/>
    <property type="project" value="InterPro"/>
</dbReference>